<dbReference type="InterPro" id="IPR028994">
    <property type="entry name" value="Integrin_alpha_N"/>
</dbReference>
<gene>
    <name evidence="2" type="ORF">OKA104_LOCUS47065</name>
</gene>
<sequence>VLFGDGNGFIGGHTRFSTGQNDPSWSLVVGDFDNDRQLDIAIGKFYVPQIVVLLGYGSGSFGPPIINELESVIFFASWIDAVDINDDGYLDVIVTNAGLDNVAVLLGKGDGTFQPSMTFSTGLTTAPYSGAIEDFNGDGVLDIAVLNFATLNVAVLLGYGNGTFGPYMILPGIFRGVFAMVAADFNRDGRMDIAYAGLQSQTATILLNTCECCEQEFFNMSRTTHQ</sequence>
<dbReference type="SUPFAM" id="SSF69318">
    <property type="entry name" value="Integrin alpha N-terminal domain"/>
    <property type="match status" value="1"/>
</dbReference>
<evidence type="ECO:0008006" key="4">
    <source>
        <dbReference type="Google" id="ProtNLM"/>
    </source>
</evidence>
<dbReference type="InterPro" id="IPR013517">
    <property type="entry name" value="FG-GAP"/>
</dbReference>
<dbReference type="AlphaFoldDB" id="A0A820IXD2"/>
<dbReference type="Pfam" id="PF13517">
    <property type="entry name" value="FG-GAP_3"/>
    <property type="match status" value="1"/>
</dbReference>
<accession>A0A820IXD2</accession>
<name>A0A820IXD2_9BILA</name>
<evidence type="ECO:0000256" key="1">
    <source>
        <dbReference type="ARBA" id="ARBA00022729"/>
    </source>
</evidence>
<proteinExistence type="predicted"/>
<dbReference type="EMBL" id="CAJOAY010018123">
    <property type="protein sequence ID" value="CAF4317571.1"/>
    <property type="molecule type" value="Genomic_DNA"/>
</dbReference>
<dbReference type="Proteomes" id="UP000663881">
    <property type="component" value="Unassembled WGS sequence"/>
</dbReference>
<reference evidence="2" key="1">
    <citation type="submission" date="2021-02" db="EMBL/GenBank/DDBJ databases">
        <authorList>
            <person name="Nowell W R."/>
        </authorList>
    </citation>
    <scope>NUCLEOTIDE SEQUENCE</scope>
</reference>
<evidence type="ECO:0000313" key="3">
    <source>
        <dbReference type="Proteomes" id="UP000663881"/>
    </source>
</evidence>
<dbReference type="Gene3D" id="2.130.10.130">
    <property type="entry name" value="Integrin alpha, N-terminal"/>
    <property type="match status" value="1"/>
</dbReference>
<keyword evidence="1" id="KW-0732">Signal</keyword>
<dbReference type="Gene3D" id="2.30.30.100">
    <property type="match status" value="1"/>
</dbReference>
<comment type="caution">
    <text evidence="2">The sequence shown here is derived from an EMBL/GenBank/DDBJ whole genome shotgun (WGS) entry which is preliminary data.</text>
</comment>
<protein>
    <recommendedName>
        <fullName evidence="4">VCBS repeat-containing protein</fullName>
    </recommendedName>
</protein>
<feature type="non-terminal residue" evidence="2">
    <location>
        <position position="1"/>
    </location>
</feature>
<evidence type="ECO:0000313" key="2">
    <source>
        <dbReference type="EMBL" id="CAF4317571.1"/>
    </source>
</evidence>
<organism evidence="2 3">
    <name type="scientific">Adineta steineri</name>
    <dbReference type="NCBI Taxonomy" id="433720"/>
    <lineage>
        <taxon>Eukaryota</taxon>
        <taxon>Metazoa</taxon>
        <taxon>Spiralia</taxon>
        <taxon>Gnathifera</taxon>
        <taxon>Rotifera</taxon>
        <taxon>Eurotatoria</taxon>
        <taxon>Bdelloidea</taxon>
        <taxon>Adinetida</taxon>
        <taxon>Adinetidae</taxon>
        <taxon>Adineta</taxon>
    </lineage>
</organism>
<dbReference type="PANTHER" id="PTHR46580">
    <property type="entry name" value="SENSOR KINASE-RELATED"/>
    <property type="match status" value="1"/>
</dbReference>